<dbReference type="AlphaFoldDB" id="A0A2K9A890"/>
<evidence type="ECO:0000256" key="2">
    <source>
        <dbReference type="ARBA" id="ARBA00011006"/>
    </source>
</evidence>
<evidence type="ECO:0000313" key="8">
    <source>
        <dbReference type="Proteomes" id="UP000232693"/>
    </source>
</evidence>
<protein>
    <submittedName>
        <fullName evidence="7">GlsB/YeaQ/YmgE family stress response membrane protein</fullName>
    </submittedName>
</protein>
<dbReference type="Pfam" id="PF04226">
    <property type="entry name" value="Transgly_assoc"/>
    <property type="match status" value="1"/>
</dbReference>
<keyword evidence="4" id="KW-0812">Transmembrane</keyword>
<evidence type="ECO:0000256" key="4">
    <source>
        <dbReference type="ARBA" id="ARBA00022692"/>
    </source>
</evidence>
<dbReference type="RefSeq" id="WP_018624807.1">
    <property type="nucleotide sequence ID" value="NZ_BMGO01000001.1"/>
</dbReference>
<dbReference type="InterPro" id="IPR007341">
    <property type="entry name" value="Transgly_assoc"/>
</dbReference>
<dbReference type="PANTHER" id="PTHR33884:SF3">
    <property type="entry name" value="UPF0410 PROTEIN YMGE"/>
    <property type="match status" value="1"/>
</dbReference>
<reference evidence="7 8" key="1">
    <citation type="submission" date="2017-12" db="EMBL/GenBank/DDBJ databases">
        <title>Kangiella profundi FT102 completed genome.</title>
        <authorList>
            <person name="Xu J."/>
            <person name="Wang J."/>
            <person name="Lu Y."/>
        </authorList>
    </citation>
    <scope>NUCLEOTIDE SEQUENCE [LARGE SCALE GENOMIC DNA]</scope>
    <source>
        <strain evidence="7 8">FT102</strain>
    </source>
</reference>
<dbReference type="Proteomes" id="UP000232693">
    <property type="component" value="Chromosome"/>
</dbReference>
<evidence type="ECO:0000256" key="3">
    <source>
        <dbReference type="ARBA" id="ARBA00022475"/>
    </source>
</evidence>
<dbReference type="GO" id="GO:0005886">
    <property type="term" value="C:plasma membrane"/>
    <property type="evidence" value="ECO:0007669"/>
    <property type="project" value="UniProtKB-SubCell"/>
</dbReference>
<gene>
    <name evidence="7" type="ORF">CW740_06575</name>
</gene>
<name>A0A2K9A890_9GAMM</name>
<keyword evidence="5" id="KW-1133">Transmembrane helix</keyword>
<dbReference type="KEGG" id="kpd:CW740_06575"/>
<accession>A0A2K9A890</accession>
<evidence type="ECO:0000256" key="6">
    <source>
        <dbReference type="ARBA" id="ARBA00023136"/>
    </source>
</evidence>
<sequence>MGFLTWIFVGLIAGILAKAIIPSARNEGIIMTIVIGIVGAILGGYVGSFFGFGEVSGFNIKTLLTATLGAVILLALQRMFAKK</sequence>
<keyword evidence="8" id="KW-1185">Reference proteome</keyword>
<comment type="subcellular location">
    <subcellularLocation>
        <location evidence="1">Cell membrane</location>
        <topology evidence="1">Multi-pass membrane protein</topology>
    </subcellularLocation>
</comment>
<evidence type="ECO:0000256" key="1">
    <source>
        <dbReference type="ARBA" id="ARBA00004651"/>
    </source>
</evidence>
<evidence type="ECO:0000313" key="7">
    <source>
        <dbReference type="EMBL" id="AUD78930.1"/>
    </source>
</evidence>
<dbReference type="EMBL" id="CP025120">
    <property type="protein sequence ID" value="AUD78930.1"/>
    <property type="molecule type" value="Genomic_DNA"/>
</dbReference>
<dbReference type="PANTHER" id="PTHR33884">
    <property type="entry name" value="UPF0410 PROTEIN YMGE"/>
    <property type="match status" value="1"/>
</dbReference>
<proteinExistence type="inferred from homology"/>
<organism evidence="7 8">
    <name type="scientific">Kangiella profundi</name>
    <dbReference type="NCBI Taxonomy" id="1561924"/>
    <lineage>
        <taxon>Bacteria</taxon>
        <taxon>Pseudomonadati</taxon>
        <taxon>Pseudomonadota</taxon>
        <taxon>Gammaproteobacteria</taxon>
        <taxon>Kangiellales</taxon>
        <taxon>Kangiellaceae</taxon>
        <taxon>Kangiella</taxon>
    </lineage>
</organism>
<keyword evidence="6" id="KW-0472">Membrane</keyword>
<comment type="similarity">
    <text evidence="2">Belongs to the UPF0410 family.</text>
</comment>
<keyword evidence="3" id="KW-1003">Cell membrane</keyword>
<evidence type="ECO:0000256" key="5">
    <source>
        <dbReference type="ARBA" id="ARBA00022989"/>
    </source>
</evidence>